<dbReference type="InterPro" id="IPR027057">
    <property type="entry name" value="CAXX_Prtase_1"/>
</dbReference>
<sequence length="415" mass="48334">MKKKFIIVFLFFIVYGLALWGYLYGASAEIPRELQGTSADPQTFMTSKELLLSEEYSTIRNFLSLLSAPYEWLIMLFLLMCGWSRTFNVWAKKISKRNFMQTVIYLFWLSLATLILSAPLQWIRYKLSLKYGISVQSLHDWIKEQFIDFWFNYVLMIIIIHVIYMLIRYTKKRWWFYTWVLSIPFTLFLTFIQPVVIAPLYDDFSPLQNKQLEEKILQLADKVNIPADHVYEVNKSEETNALNAYVTGIGSNSRIVLWDTTLERLTDDEILFIMAHEMGHYTMKHVYYGLLGSLVLSLVGLYLVHKIMGSLYVRYKKKAGISSLSSLATVPLLLLIISMLSFAASPLTNYVSRVHEKKADEYAIELVEDKEAAVSSFQKLSKAGLSQVNPPSLVKFFQYTHPPMLERMQYIQQHK</sequence>
<feature type="transmembrane region" description="Helical" evidence="7">
    <location>
        <begin position="149"/>
        <end position="167"/>
    </location>
</feature>
<protein>
    <submittedName>
        <fullName evidence="10">CAAX prenyl protease N-terminal, five membrane helices</fullName>
    </submittedName>
</protein>
<dbReference type="EMBL" id="FOXX01000007">
    <property type="protein sequence ID" value="SFQ71660.1"/>
    <property type="molecule type" value="Genomic_DNA"/>
</dbReference>
<comment type="cofactor">
    <cofactor evidence="6">
        <name>Zn(2+)</name>
        <dbReference type="ChEBI" id="CHEBI:29105"/>
    </cofactor>
    <text evidence="6">Binds 1 zinc ion per subunit.</text>
</comment>
<evidence type="ECO:0000259" key="9">
    <source>
        <dbReference type="Pfam" id="PF16491"/>
    </source>
</evidence>
<keyword evidence="7" id="KW-0812">Transmembrane</keyword>
<feature type="transmembrane region" description="Helical" evidence="7">
    <location>
        <begin position="5"/>
        <end position="24"/>
    </location>
</feature>
<evidence type="ECO:0000259" key="8">
    <source>
        <dbReference type="Pfam" id="PF01435"/>
    </source>
</evidence>
<dbReference type="InterPro" id="IPR001915">
    <property type="entry name" value="Peptidase_M48"/>
</dbReference>
<feature type="transmembrane region" description="Helical" evidence="7">
    <location>
        <begin position="174"/>
        <end position="201"/>
    </location>
</feature>
<keyword evidence="4 6" id="KW-0862">Zinc</keyword>
<keyword evidence="11" id="KW-1185">Reference proteome</keyword>
<dbReference type="GO" id="GO:0008233">
    <property type="term" value="F:peptidase activity"/>
    <property type="evidence" value="ECO:0007669"/>
    <property type="project" value="UniProtKB-KW"/>
</dbReference>
<evidence type="ECO:0000256" key="3">
    <source>
        <dbReference type="ARBA" id="ARBA00022801"/>
    </source>
</evidence>
<dbReference type="GO" id="GO:0006508">
    <property type="term" value="P:proteolysis"/>
    <property type="evidence" value="ECO:0007669"/>
    <property type="project" value="UniProtKB-KW"/>
</dbReference>
<dbReference type="PANTHER" id="PTHR10120">
    <property type="entry name" value="CAAX PRENYL PROTEASE 1"/>
    <property type="match status" value="1"/>
</dbReference>
<keyword evidence="7" id="KW-0472">Membrane</keyword>
<proteinExistence type="inferred from homology"/>
<keyword evidence="7" id="KW-1133">Transmembrane helix</keyword>
<accession>A0A1I6ASH1</accession>
<feature type="transmembrane region" description="Helical" evidence="7">
    <location>
        <begin position="72"/>
        <end position="91"/>
    </location>
</feature>
<evidence type="ECO:0000256" key="5">
    <source>
        <dbReference type="ARBA" id="ARBA00023049"/>
    </source>
</evidence>
<keyword evidence="1 6" id="KW-0645">Protease</keyword>
<comment type="caution">
    <text evidence="10">The sequence shown here is derived from an EMBL/GenBank/DDBJ whole genome shotgun (WGS) entry which is preliminary data.</text>
</comment>
<evidence type="ECO:0000256" key="6">
    <source>
        <dbReference type="RuleBase" id="RU003983"/>
    </source>
</evidence>
<dbReference type="Gene3D" id="3.30.2010.10">
    <property type="entry name" value="Metalloproteases ('zincins'), catalytic domain"/>
    <property type="match status" value="1"/>
</dbReference>
<comment type="similarity">
    <text evidence="6">Belongs to the peptidase M48 family.</text>
</comment>
<keyword evidence="2" id="KW-0479">Metal-binding</keyword>
<evidence type="ECO:0000256" key="2">
    <source>
        <dbReference type="ARBA" id="ARBA00022723"/>
    </source>
</evidence>
<feature type="domain" description="Peptidase M48" evidence="8">
    <location>
        <begin position="206"/>
        <end position="413"/>
    </location>
</feature>
<dbReference type="GeneID" id="93711584"/>
<feature type="transmembrane region" description="Helical" evidence="7">
    <location>
        <begin position="324"/>
        <end position="344"/>
    </location>
</feature>
<dbReference type="Pfam" id="PF01435">
    <property type="entry name" value="Peptidase_M48"/>
    <property type="match status" value="1"/>
</dbReference>
<feature type="transmembrane region" description="Helical" evidence="7">
    <location>
        <begin position="103"/>
        <end position="123"/>
    </location>
</feature>
<dbReference type="CDD" id="cd07343">
    <property type="entry name" value="M48A_Zmpste24p_like"/>
    <property type="match status" value="1"/>
</dbReference>
<evidence type="ECO:0000313" key="11">
    <source>
        <dbReference type="Proteomes" id="UP000182762"/>
    </source>
</evidence>
<name>A0A1I6ASH1_9BACI</name>
<dbReference type="Pfam" id="PF16491">
    <property type="entry name" value="Peptidase_M48_N"/>
    <property type="match status" value="1"/>
</dbReference>
<evidence type="ECO:0000256" key="4">
    <source>
        <dbReference type="ARBA" id="ARBA00022833"/>
    </source>
</evidence>
<dbReference type="RefSeq" id="WP_061803256.1">
    <property type="nucleotide sequence ID" value="NZ_FOXX01000007.1"/>
</dbReference>
<reference evidence="10 11" key="1">
    <citation type="submission" date="2016-10" db="EMBL/GenBank/DDBJ databases">
        <authorList>
            <person name="Varghese N."/>
            <person name="Submissions S."/>
        </authorList>
    </citation>
    <scope>NUCLEOTIDE SEQUENCE [LARGE SCALE GENOMIC DNA]</scope>
    <source>
        <strain evidence="10 11">DSM 13796</strain>
    </source>
</reference>
<dbReference type="Proteomes" id="UP000182762">
    <property type="component" value="Unassembled WGS sequence"/>
</dbReference>
<dbReference type="InterPro" id="IPR032456">
    <property type="entry name" value="Peptidase_M48_N"/>
</dbReference>
<feature type="domain" description="CAAX prenyl protease 1 N-terminal" evidence="9">
    <location>
        <begin position="43"/>
        <end position="202"/>
    </location>
</feature>
<evidence type="ECO:0000256" key="7">
    <source>
        <dbReference type="SAM" id="Phobius"/>
    </source>
</evidence>
<organism evidence="10 11">
    <name type="scientific">Priestia endophytica DSM 13796</name>
    <dbReference type="NCBI Taxonomy" id="1121089"/>
    <lineage>
        <taxon>Bacteria</taxon>
        <taxon>Bacillati</taxon>
        <taxon>Bacillota</taxon>
        <taxon>Bacilli</taxon>
        <taxon>Bacillales</taxon>
        <taxon>Bacillaceae</taxon>
        <taxon>Priestia</taxon>
    </lineage>
</organism>
<keyword evidence="3 6" id="KW-0378">Hydrolase</keyword>
<evidence type="ECO:0000256" key="1">
    <source>
        <dbReference type="ARBA" id="ARBA00022670"/>
    </source>
</evidence>
<evidence type="ECO:0000313" key="10">
    <source>
        <dbReference type="EMBL" id="SFQ71660.1"/>
    </source>
</evidence>
<feature type="transmembrane region" description="Helical" evidence="7">
    <location>
        <begin position="286"/>
        <end position="304"/>
    </location>
</feature>
<keyword evidence="5 6" id="KW-0482">Metalloprotease</keyword>
<gene>
    <name evidence="10" type="ORF">SAMN02745910_02958</name>
</gene>